<name>A0A4V5N8N7_9PEZI</name>
<evidence type="ECO:0000313" key="2">
    <source>
        <dbReference type="Proteomes" id="UP000310066"/>
    </source>
</evidence>
<comment type="caution">
    <text evidence="1">The sequence shown here is derived from an EMBL/GenBank/DDBJ whole genome shotgun (WGS) entry which is preliminary data.</text>
</comment>
<proteinExistence type="predicted"/>
<dbReference type="Proteomes" id="UP000310066">
    <property type="component" value="Unassembled WGS sequence"/>
</dbReference>
<accession>A0A4V5N8N7</accession>
<dbReference type="EMBL" id="NAJP01000015">
    <property type="protein sequence ID" value="TKA44379.1"/>
    <property type="molecule type" value="Genomic_DNA"/>
</dbReference>
<gene>
    <name evidence="1" type="ORF">B0A54_05123</name>
</gene>
<dbReference type="AlphaFoldDB" id="A0A4V5N8N7"/>
<sequence>MAILPLKAPEKIGVDWKRYSELAALPPHTVPAGQPGLEDPLKADLRSTMVSHDAEEVADAPGAALELTLDKMRQKRPSSIKEHFVALANEA</sequence>
<evidence type="ECO:0000313" key="1">
    <source>
        <dbReference type="EMBL" id="TKA44379.1"/>
    </source>
</evidence>
<protein>
    <submittedName>
        <fullName evidence="1">Uncharacterized protein</fullName>
    </submittedName>
</protein>
<organism evidence="1 2">
    <name type="scientific">Friedmanniomyces endolithicus</name>
    <dbReference type="NCBI Taxonomy" id="329885"/>
    <lineage>
        <taxon>Eukaryota</taxon>
        <taxon>Fungi</taxon>
        <taxon>Dikarya</taxon>
        <taxon>Ascomycota</taxon>
        <taxon>Pezizomycotina</taxon>
        <taxon>Dothideomycetes</taxon>
        <taxon>Dothideomycetidae</taxon>
        <taxon>Mycosphaerellales</taxon>
        <taxon>Teratosphaeriaceae</taxon>
        <taxon>Friedmanniomyces</taxon>
    </lineage>
</organism>
<reference evidence="1 2" key="1">
    <citation type="submission" date="2017-03" db="EMBL/GenBank/DDBJ databases">
        <title>Genomes of endolithic fungi from Antarctica.</title>
        <authorList>
            <person name="Coleine C."/>
            <person name="Masonjones S."/>
            <person name="Stajich J.E."/>
        </authorList>
    </citation>
    <scope>NUCLEOTIDE SEQUENCE [LARGE SCALE GENOMIC DNA]</scope>
    <source>
        <strain evidence="1 2">CCFEE 5311</strain>
    </source>
</reference>